<gene>
    <name evidence="2" type="ordered locus">Ecym_2110</name>
</gene>
<dbReference type="OrthoDB" id="4070643at2759"/>
<dbReference type="HOGENOM" id="CLU_1077802_0_0_1"/>
<feature type="compositionally biased region" description="Polar residues" evidence="1">
    <location>
        <begin position="206"/>
        <end position="222"/>
    </location>
</feature>
<dbReference type="Pfam" id="PF15700">
    <property type="entry name" value="DUF4667"/>
    <property type="match status" value="1"/>
</dbReference>
<dbReference type="AlphaFoldDB" id="G8JPL4"/>
<evidence type="ECO:0000256" key="1">
    <source>
        <dbReference type="SAM" id="MobiDB-lite"/>
    </source>
</evidence>
<proteinExistence type="predicted"/>
<dbReference type="EMBL" id="CP002498">
    <property type="protein sequence ID" value="AET37863.1"/>
    <property type="molecule type" value="Genomic_DNA"/>
</dbReference>
<reference evidence="3" key="1">
    <citation type="journal article" date="2012" name="G3 (Bethesda)">
        <title>Pichia sorbitophila, an interspecies yeast hybrid reveals early steps of genome resolution following polyploidization.</title>
        <authorList>
            <person name="Leh Louis V."/>
            <person name="Despons L."/>
            <person name="Friedrich A."/>
            <person name="Martin T."/>
            <person name="Durrens P."/>
            <person name="Casaregola S."/>
            <person name="Neuveglise C."/>
            <person name="Fairhead C."/>
            <person name="Marck C."/>
            <person name="Cruz J.A."/>
            <person name="Straub M.L."/>
            <person name="Kugler V."/>
            <person name="Sacerdot C."/>
            <person name="Uzunov Z."/>
            <person name="Thierry A."/>
            <person name="Weiss S."/>
            <person name="Bleykasten C."/>
            <person name="De Montigny J."/>
            <person name="Jacques N."/>
            <person name="Jung P."/>
            <person name="Lemaire M."/>
            <person name="Mallet S."/>
            <person name="Morel G."/>
            <person name="Richard G.F."/>
            <person name="Sarkar A."/>
            <person name="Savel G."/>
            <person name="Schacherer J."/>
            <person name="Seret M.L."/>
            <person name="Talla E."/>
            <person name="Samson G."/>
            <person name="Jubin C."/>
            <person name="Poulain J."/>
            <person name="Vacherie B."/>
            <person name="Barbe V."/>
            <person name="Pelletier E."/>
            <person name="Sherman D.J."/>
            <person name="Westhof E."/>
            <person name="Weissenbach J."/>
            <person name="Baret P.V."/>
            <person name="Wincker P."/>
            <person name="Gaillardin C."/>
            <person name="Dujon B."/>
            <person name="Souciet J.L."/>
        </authorList>
    </citation>
    <scope>NUCLEOTIDE SEQUENCE [LARGE SCALE GENOMIC DNA]</scope>
    <source>
        <strain evidence="3">CBS 270.75 / DBVPG 7215 / KCTC 17166 / NRRL Y-17582</strain>
    </source>
</reference>
<keyword evidence="3" id="KW-1185">Reference proteome</keyword>
<sequence length="258" mass="26820">MGLQNRPVNAQIISAHGGDGGDGDVRDGDGGMGRCLGGCDELRRPLAGRKTVCDLSQYVHRRIGGRCVSKGSQDEREDRCYALGRGVGGGGDGHLGGCYMMERSGMADGAGAKVLSGGGGVDEGSGLAMLPIMRTVSGVSAGKVQEKPQEEQQPQLVFGSRCNFNRERYSAPSLYGAGSGFGSVLSRRATTPMLVSTYMDDGGVSLVSSADESDGSPPNSAGSAGLEETVVLSSPCSRHHHRRNSIAVKFAKRCPQSH</sequence>
<protein>
    <submittedName>
        <fullName evidence="2">Uncharacterized protein</fullName>
    </submittedName>
</protein>
<accession>G8JPL4</accession>
<organism evidence="2 3">
    <name type="scientific">Eremothecium cymbalariae (strain CBS 270.75 / DBVPG 7215 / KCTC 17166 / NRRL Y-17582)</name>
    <name type="common">Yeast</name>
    <dbReference type="NCBI Taxonomy" id="931890"/>
    <lineage>
        <taxon>Eukaryota</taxon>
        <taxon>Fungi</taxon>
        <taxon>Dikarya</taxon>
        <taxon>Ascomycota</taxon>
        <taxon>Saccharomycotina</taxon>
        <taxon>Saccharomycetes</taxon>
        <taxon>Saccharomycetales</taxon>
        <taxon>Saccharomycetaceae</taxon>
        <taxon>Eremothecium</taxon>
    </lineage>
</organism>
<dbReference type="Proteomes" id="UP000006790">
    <property type="component" value="Chromosome 2"/>
</dbReference>
<dbReference type="GeneID" id="11470506"/>
<name>G8JPL4_ERECY</name>
<dbReference type="RefSeq" id="XP_003644680.1">
    <property type="nucleotide sequence ID" value="XM_003644632.1"/>
</dbReference>
<dbReference type="InterPro" id="IPR031426">
    <property type="entry name" value="DUF4667"/>
</dbReference>
<evidence type="ECO:0000313" key="3">
    <source>
        <dbReference type="Proteomes" id="UP000006790"/>
    </source>
</evidence>
<feature type="region of interest" description="Disordered" evidence="1">
    <location>
        <begin position="206"/>
        <end position="225"/>
    </location>
</feature>
<dbReference type="KEGG" id="erc:Ecym_2110"/>
<evidence type="ECO:0000313" key="2">
    <source>
        <dbReference type="EMBL" id="AET37863.1"/>
    </source>
</evidence>
<dbReference type="InParanoid" id="G8JPL4"/>